<sequence>MLKLKSSVVTKTHIGHGTYLFDNLLSETLFIPVDIKSLFDLLQQGVLDRIALQNAVFSEVDCTDEEALLVVENTIDSLSNKGLLEH</sequence>
<evidence type="ECO:0000313" key="2">
    <source>
        <dbReference type="Proteomes" id="UP000682739"/>
    </source>
</evidence>
<accession>A0A975HHI3</accession>
<evidence type="ECO:0000313" key="1">
    <source>
        <dbReference type="EMBL" id="QTH63102.1"/>
    </source>
</evidence>
<dbReference type="AlphaFoldDB" id="A0A975HHI3"/>
<protein>
    <submittedName>
        <fullName evidence="1">Uncharacterized protein</fullName>
    </submittedName>
</protein>
<dbReference type="EMBL" id="CP072110">
    <property type="protein sequence ID" value="QTH63102.1"/>
    <property type="molecule type" value="Genomic_DNA"/>
</dbReference>
<dbReference type="RefSeq" id="WP_208830988.1">
    <property type="nucleotide sequence ID" value="NZ_CP072110.1"/>
</dbReference>
<reference evidence="1" key="1">
    <citation type="submission" date="2021-03" db="EMBL/GenBank/DDBJ databases">
        <title>Description of Psychrosphaera ytuae sp. nov. isolated from deep sea sediment of South China Sea.</title>
        <authorList>
            <person name="Zhang J."/>
            <person name="Xu X.-D."/>
        </authorList>
    </citation>
    <scope>NUCLEOTIDE SEQUENCE</scope>
    <source>
        <strain evidence="1">MTZ26</strain>
    </source>
</reference>
<organism evidence="1 2">
    <name type="scientific">Psychrosphaera ytuae</name>
    <dbReference type="NCBI Taxonomy" id="2820710"/>
    <lineage>
        <taxon>Bacteria</taxon>
        <taxon>Pseudomonadati</taxon>
        <taxon>Pseudomonadota</taxon>
        <taxon>Gammaproteobacteria</taxon>
        <taxon>Alteromonadales</taxon>
        <taxon>Pseudoalteromonadaceae</taxon>
        <taxon>Psychrosphaera</taxon>
    </lineage>
</organism>
<gene>
    <name evidence="1" type="ORF">J1N51_10140</name>
</gene>
<dbReference type="KEGG" id="psym:J1N51_10140"/>
<name>A0A975HHI3_9GAMM</name>
<keyword evidence="2" id="KW-1185">Reference proteome</keyword>
<dbReference type="Proteomes" id="UP000682739">
    <property type="component" value="Chromosome"/>
</dbReference>
<proteinExistence type="predicted"/>